<organism evidence="1 2">
    <name type="scientific">Leucocoprinus birnbaumii</name>
    <dbReference type="NCBI Taxonomy" id="56174"/>
    <lineage>
        <taxon>Eukaryota</taxon>
        <taxon>Fungi</taxon>
        <taxon>Dikarya</taxon>
        <taxon>Basidiomycota</taxon>
        <taxon>Agaricomycotina</taxon>
        <taxon>Agaricomycetes</taxon>
        <taxon>Agaricomycetidae</taxon>
        <taxon>Agaricales</taxon>
        <taxon>Agaricineae</taxon>
        <taxon>Agaricaceae</taxon>
        <taxon>Leucocoprinus</taxon>
    </lineage>
</organism>
<reference evidence="1" key="1">
    <citation type="submission" date="2022-07" db="EMBL/GenBank/DDBJ databases">
        <title>Genome Sequence of Leucocoprinus birnbaumii.</title>
        <authorList>
            <person name="Buettner E."/>
        </authorList>
    </citation>
    <scope>NUCLEOTIDE SEQUENCE</scope>
    <source>
        <strain evidence="1">VT141</strain>
    </source>
</reference>
<protein>
    <submittedName>
        <fullName evidence="1">Uncharacterized protein</fullName>
    </submittedName>
</protein>
<proteinExistence type="predicted"/>
<dbReference type="AlphaFoldDB" id="A0AAD5VFM2"/>
<keyword evidence="2" id="KW-1185">Reference proteome</keyword>
<name>A0AAD5VFM2_9AGAR</name>
<dbReference type="EMBL" id="JANIEX010002237">
    <property type="protein sequence ID" value="KAJ3551261.1"/>
    <property type="molecule type" value="Genomic_DNA"/>
</dbReference>
<evidence type="ECO:0000313" key="2">
    <source>
        <dbReference type="Proteomes" id="UP001213000"/>
    </source>
</evidence>
<dbReference type="Proteomes" id="UP001213000">
    <property type="component" value="Unassembled WGS sequence"/>
</dbReference>
<evidence type="ECO:0000313" key="1">
    <source>
        <dbReference type="EMBL" id="KAJ3551261.1"/>
    </source>
</evidence>
<comment type="caution">
    <text evidence="1">The sequence shown here is derived from an EMBL/GenBank/DDBJ whole genome shotgun (WGS) entry which is preliminary data.</text>
</comment>
<accession>A0AAD5VFM2</accession>
<sequence length="129" mass="14337">MRKDTVSYYDLIKKRGASYGKGTFRIHHECCAQEDGDRQTVSMHKSTRIDAKFQPIPGAVASPKLSAKVVKVKGMRIKSRRKTVASAVCQGCNQSSAQGDSFFKKQSTIDNPILVHLELISSNDYSQSR</sequence>
<gene>
    <name evidence="1" type="ORF">NP233_g13114</name>
</gene>